<evidence type="ECO:0000256" key="5">
    <source>
        <dbReference type="ARBA" id="ARBA00022655"/>
    </source>
</evidence>
<dbReference type="InterPro" id="IPR013752">
    <property type="entry name" value="KPA_reductase"/>
</dbReference>
<proteinExistence type="inferred from homology"/>
<evidence type="ECO:0000256" key="7">
    <source>
        <dbReference type="ARBA" id="ARBA00023002"/>
    </source>
</evidence>
<dbReference type="InterPro" id="IPR013328">
    <property type="entry name" value="6PGD_dom2"/>
</dbReference>
<evidence type="ECO:0000313" key="13">
    <source>
        <dbReference type="EMBL" id="MDO6544919.1"/>
    </source>
</evidence>
<dbReference type="NCBIfam" id="NF005087">
    <property type="entry name" value="PRK06522.1-1"/>
    <property type="match status" value="1"/>
</dbReference>
<dbReference type="PANTHER" id="PTHR43765">
    <property type="entry name" value="2-DEHYDROPANTOATE 2-REDUCTASE-RELATED"/>
    <property type="match status" value="1"/>
</dbReference>
<dbReference type="Gene3D" id="1.10.1040.10">
    <property type="entry name" value="N-(1-d-carboxylethyl)-l-norvaline Dehydrogenase, domain 2"/>
    <property type="match status" value="1"/>
</dbReference>
<keyword evidence="5 10" id="KW-0566">Pantothenate biosynthesis</keyword>
<dbReference type="GO" id="GO:0015940">
    <property type="term" value="P:pantothenate biosynthetic process"/>
    <property type="evidence" value="ECO:0007669"/>
    <property type="project" value="UniProtKB-KW"/>
</dbReference>
<dbReference type="Gene3D" id="3.40.50.720">
    <property type="entry name" value="NAD(P)-binding Rossmann-like Domain"/>
    <property type="match status" value="1"/>
</dbReference>
<evidence type="ECO:0000256" key="9">
    <source>
        <dbReference type="ARBA" id="ARBA00048793"/>
    </source>
</evidence>
<dbReference type="GO" id="GO:0008677">
    <property type="term" value="F:2-dehydropantoate 2-reductase activity"/>
    <property type="evidence" value="ECO:0007669"/>
    <property type="project" value="UniProtKB-EC"/>
</dbReference>
<dbReference type="InterPro" id="IPR003710">
    <property type="entry name" value="ApbA"/>
</dbReference>
<dbReference type="InterPro" id="IPR050838">
    <property type="entry name" value="Ketopantoate_reductase"/>
</dbReference>
<evidence type="ECO:0000313" key="14">
    <source>
        <dbReference type="Proteomes" id="UP001170624"/>
    </source>
</evidence>
<evidence type="ECO:0000256" key="6">
    <source>
        <dbReference type="ARBA" id="ARBA00022857"/>
    </source>
</evidence>
<evidence type="ECO:0000256" key="10">
    <source>
        <dbReference type="RuleBase" id="RU362068"/>
    </source>
</evidence>
<evidence type="ECO:0000259" key="11">
    <source>
        <dbReference type="Pfam" id="PF02558"/>
    </source>
</evidence>
<dbReference type="GO" id="GO:0050661">
    <property type="term" value="F:NADP binding"/>
    <property type="evidence" value="ECO:0007669"/>
    <property type="project" value="TreeGrafter"/>
</dbReference>
<dbReference type="NCBIfam" id="TIGR00745">
    <property type="entry name" value="apbA_panE"/>
    <property type="match status" value="1"/>
</dbReference>
<feature type="domain" description="Ketopantoate reductase N-terminal" evidence="11">
    <location>
        <begin position="4"/>
        <end position="150"/>
    </location>
</feature>
<sequence length="302" mass="33435">MQFTIVGAGAIGCLWAASLAKAHSVHLWTRNSQPYNEFNFTPFERASTPEPSETLNVPSNQAQLLQQSDCVLITVKAFQVELAIKAIHPWLSPSTPVIVMHNGMGSQAATLATLPNNPLLYATTSQAAFKPKVHHIQHTGIGQTWLGAINPAAQSMQALAEILNQALAPCQWHHDIQQPLWQKLAINCAINPLTALHQCKNGDLAQQQYQTALISICQEVADIMCAEGYVTTTETLKDQVDRVIHATANNLSSMNQDVCHHRPTEIDYITGHIVRRGQHYNIRTPFNAQLWQQIKTMEQKAS</sequence>
<name>A0AAW7YBM8_9GAMM</name>
<dbReference type="Pfam" id="PF02558">
    <property type="entry name" value="ApbA"/>
    <property type="match status" value="1"/>
</dbReference>
<dbReference type="GO" id="GO:0005737">
    <property type="term" value="C:cytoplasm"/>
    <property type="evidence" value="ECO:0007669"/>
    <property type="project" value="TreeGrafter"/>
</dbReference>
<evidence type="ECO:0000256" key="8">
    <source>
        <dbReference type="ARBA" id="ARBA00032024"/>
    </source>
</evidence>
<dbReference type="Proteomes" id="UP001170624">
    <property type="component" value="Unassembled WGS sequence"/>
</dbReference>
<reference evidence="13" key="1">
    <citation type="submission" date="2023-07" db="EMBL/GenBank/DDBJ databases">
        <title>Genome content predicts the carbon catabolic preferences of heterotrophic bacteria.</title>
        <authorList>
            <person name="Gralka M."/>
        </authorList>
    </citation>
    <scope>NUCLEOTIDE SEQUENCE</scope>
    <source>
        <strain evidence="13">G2M05</strain>
    </source>
</reference>
<evidence type="ECO:0000259" key="12">
    <source>
        <dbReference type="Pfam" id="PF08546"/>
    </source>
</evidence>
<protein>
    <recommendedName>
        <fullName evidence="4 10">2-dehydropantoate 2-reductase</fullName>
        <ecNumber evidence="3 10">1.1.1.169</ecNumber>
    </recommendedName>
    <alternativeName>
        <fullName evidence="8 10">Ketopantoate reductase</fullName>
    </alternativeName>
</protein>
<evidence type="ECO:0000256" key="1">
    <source>
        <dbReference type="ARBA" id="ARBA00004994"/>
    </source>
</evidence>
<organism evidence="13 14">
    <name type="scientific">Photobacterium sanguinicancri</name>
    <dbReference type="NCBI Taxonomy" id="875932"/>
    <lineage>
        <taxon>Bacteria</taxon>
        <taxon>Pseudomonadati</taxon>
        <taxon>Pseudomonadota</taxon>
        <taxon>Gammaproteobacteria</taxon>
        <taxon>Vibrionales</taxon>
        <taxon>Vibrionaceae</taxon>
        <taxon>Photobacterium</taxon>
    </lineage>
</organism>
<dbReference type="SUPFAM" id="SSF48179">
    <property type="entry name" value="6-phosphogluconate dehydrogenase C-terminal domain-like"/>
    <property type="match status" value="1"/>
</dbReference>
<evidence type="ECO:0000256" key="2">
    <source>
        <dbReference type="ARBA" id="ARBA00007870"/>
    </source>
</evidence>
<dbReference type="InterPro" id="IPR008927">
    <property type="entry name" value="6-PGluconate_DH-like_C_sf"/>
</dbReference>
<feature type="domain" description="Ketopantoate reductase C-terminal" evidence="12">
    <location>
        <begin position="175"/>
        <end position="298"/>
    </location>
</feature>
<keyword evidence="6 10" id="KW-0521">NADP</keyword>
<dbReference type="RefSeq" id="WP_062691037.1">
    <property type="nucleotide sequence ID" value="NZ_JAUOPU010000034.1"/>
</dbReference>
<dbReference type="Pfam" id="PF08546">
    <property type="entry name" value="ApbA_C"/>
    <property type="match status" value="1"/>
</dbReference>
<dbReference type="InterPro" id="IPR013332">
    <property type="entry name" value="KPR_N"/>
</dbReference>
<dbReference type="SUPFAM" id="SSF51735">
    <property type="entry name" value="NAD(P)-binding Rossmann-fold domains"/>
    <property type="match status" value="1"/>
</dbReference>
<dbReference type="PANTHER" id="PTHR43765:SF2">
    <property type="entry name" value="2-DEHYDROPANTOATE 2-REDUCTASE"/>
    <property type="match status" value="1"/>
</dbReference>
<gene>
    <name evidence="13" type="primary">panE</name>
    <name evidence="13" type="ORF">Q4568_20495</name>
</gene>
<evidence type="ECO:0000256" key="3">
    <source>
        <dbReference type="ARBA" id="ARBA00013014"/>
    </source>
</evidence>
<comment type="pathway">
    <text evidence="1 10">Cofactor biosynthesis; (R)-pantothenate biosynthesis; (R)-pantoate from 3-methyl-2-oxobutanoate: step 2/2.</text>
</comment>
<comment type="caution">
    <text evidence="13">The sequence shown here is derived from an EMBL/GenBank/DDBJ whole genome shotgun (WGS) entry which is preliminary data.</text>
</comment>
<keyword evidence="7 10" id="KW-0560">Oxidoreductase</keyword>
<comment type="similarity">
    <text evidence="2 10">Belongs to the ketopantoate reductase family.</text>
</comment>
<evidence type="ECO:0000256" key="4">
    <source>
        <dbReference type="ARBA" id="ARBA00019465"/>
    </source>
</evidence>
<dbReference type="AlphaFoldDB" id="A0AAW7YBM8"/>
<accession>A0AAW7YBM8</accession>
<dbReference type="EC" id="1.1.1.169" evidence="3 10"/>
<comment type="function">
    <text evidence="10">Catalyzes the NADPH-dependent reduction of ketopantoate into pantoic acid.</text>
</comment>
<dbReference type="EMBL" id="JAUOPU010000034">
    <property type="protein sequence ID" value="MDO6544919.1"/>
    <property type="molecule type" value="Genomic_DNA"/>
</dbReference>
<comment type="catalytic activity">
    <reaction evidence="9 10">
        <text>(R)-pantoate + NADP(+) = 2-dehydropantoate + NADPH + H(+)</text>
        <dbReference type="Rhea" id="RHEA:16233"/>
        <dbReference type="ChEBI" id="CHEBI:11561"/>
        <dbReference type="ChEBI" id="CHEBI:15378"/>
        <dbReference type="ChEBI" id="CHEBI:15980"/>
        <dbReference type="ChEBI" id="CHEBI:57783"/>
        <dbReference type="ChEBI" id="CHEBI:58349"/>
        <dbReference type="EC" id="1.1.1.169"/>
    </reaction>
</comment>
<dbReference type="InterPro" id="IPR036291">
    <property type="entry name" value="NAD(P)-bd_dom_sf"/>
</dbReference>